<gene>
    <name evidence="2" type="ORF">HORIV_56220</name>
</gene>
<accession>A0ABM7GR45</accession>
<proteinExistence type="predicted"/>
<keyword evidence="1" id="KW-0472">Membrane</keyword>
<dbReference type="Proteomes" id="UP000289555">
    <property type="component" value="Chromosome"/>
</dbReference>
<keyword evidence="1" id="KW-1133">Transmembrane helix</keyword>
<protein>
    <submittedName>
        <fullName evidence="2">Uncharacterized protein</fullName>
    </submittedName>
</protein>
<name>A0ABM7GR45_9GAMM</name>
<evidence type="ECO:0000313" key="3">
    <source>
        <dbReference type="Proteomes" id="UP000289555"/>
    </source>
</evidence>
<evidence type="ECO:0000256" key="1">
    <source>
        <dbReference type="SAM" id="Phobius"/>
    </source>
</evidence>
<feature type="transmembrane region" description="Helical" evidence="1">
    <location>
        <begin position="140"/>
        <end position="161"/>
    </location>
</feature>
<organism evidence="2 3">
    <name type="scientific">Vreelandella olivaria</name>
    <dbReference type="NCBI Taxonomy" id="390919"/>
    <lineage>
        <taxon>Bacteria</taxon>
        <taxon>Pseudomonadati</taxon>
        <taxon>Pseudomonadota</taxon>
        <taxon>Gammaproteobacteria</taxon>
        <taxon>Oceanospirillales</taxon>
        <taxon>Halomonadaceae</taxon>
        <taxon>Vreelandella</taxon>
    </lineage>
</organism>
<keyword evidence="1" id="KW-0812">Transmembrane</keyword>
<reference evidence="3" key="1">
    <citation type="journal article" date="2019" name="Microbiol. Resour. Announc.">
        <title>Complete Genome Sequence of Halomonas olivaria, a Moderately Halophilic Bacterium Isolated from Olive Processing Effluents, Obtained by Nanopore Sequencing.</title>
        <authorList>
            <person name="Nagata S."/>
            <person name="Ii K.M."/>
            <person name="Tsukimi T."/>
            <person name="Miura M.C."/>
            <person name="Galipon J."/>
            <person name="Arakawa K."/>
        </authorList>
    </citation>
    <scope>NUCLEOTIDE SEQUENCE [LARGE SCALE GENOMIC DNA]</scope>
    <source>
        <strain evidence="3">TYRC17</strain>
    </source>
</reference>
<feature type="transmembrane region" description="Helical" evidence="1">
    <location>
        <begin position="101"/>
        <end position="128"/>
    </location>
</feature>
<evidence type="ECO:0000313" key="2">
    <source>
        <dbReference type="EMBL" id="BBI53201.1"/>
    </source>
</evidence>
<keyword evidence="3" id="KW-1185">Reference proteome</keyword>
<sequence length="167" mass="18886">MPARDRYPHLPKAVEYAHIGWDFFILTLVVINLALLLFDSLFLLGPINQGIANLAPGFHTFYDEVIHSRFITIDLVFVSFFVADVLLGWSIAIAERRYHRWFFTLSCTGMTCWAAFLCRASACCVFYASYRCSTASTAWVLLMLPAGISINLWPSITIFCLRSSLTA</sequence>
<feature type="transmembrane region" description="Helical" evidence="1">
    <location>
        <begin position="65"/>
        <end position="89"/>
    </location>
</feature>
<feature type="transmembrane region" description="Helical" evidence="1">
    <location>
        <begin position="21"/>
        <end position="45"/>
    </location>
</feature>
<dbReference type="EMBL" id="AP019416">
    <property type="protein sequence ID" value="BBI53201.1"/>
    <property type="molecule type" value="Genomic_DNA"/>
</dbReference>